<dbReference type="OrthoDB" id="123046at2"/>
<dbReference type="HOGENOM" id="CLU_2395581_0_0_0"/>
<accession>G8NZT6</accession>
<evidence type="ECO:0000313" key="3">
    <source>
        <dbReference type="Proteomes" id="UP000007113"/>
    </source>
</evidence>
<name>G8NZT6_GRAMM</name>
<keyword evidence="3" id="KW-1185">Reference proteome</keyword>
<proteinExistence type="predicted"/>
<feature type="compositionally biased region" description="Basic and acidic residues" evidence="1">
    <location>
        <begin position="9"/>
        <end position="24"/>
    </location>
</feature>
<feature type="compositionally biased region" description="Polar residues" evidence="1">
    <location>
        <begin position="73"/>
        <end position="83"/>
    </location>
</feature>
<reference evidence="2 3" key="1">
    <citation type="submission" date="2011-11" db="EMBL/GenBank/DDBJ databases">
        <title>Complete sequence of Granulicella mallensis MP5ACTX8.</title>
        <authorList>
            <consortium name="US DOE Joint Genome Institute"/>
            <person name="Lucas S."/>
            <person name="Copeland A."/>
            <person name="Lapidus A."/>
            <person name="Cheng J.-F."/>
            <person name="Goodwin L."/>
            <person name="Pitluck S."/>
            <person name="Peters L."/>
            <person name="Lu M."/>
            <person name="Detter J.C."/>
            <person name="Han C."/>
            <person name="Tapia R."/>
            <person name="Land M."/>
            <person name="Hauser L."/>
            <person name="Kyrpides N."/>
            <person name="Ivanova N."/>
            <person name="Mikhailova N."/>
            <person name="Pagani I."/>
            <person name="Rawat S."/>
            <person name="Mannisto M."/>
            <person name="Haggblom M."/>
            <person name="Woyke T."/>
        </authorList>
    </citation>
    <scope>NUCLEOTIDE SEQUENCE [LARGE SCALE GENOMIC DNA]</scope>
    <source>
        <strain evidence="3">ATCC BAA-1857 / DSM 23137 / MP5ACTX8</strain>
    </source>
</reference>
<dbReference type="Proteomes" id="UP000007113">
    <property type="component" value="Chromosome"/>
</dbReference>
<evidence type="ECO:0000313" key="2">
    <source>
        <dbReference type="EMBL" id="AEU34563.1"/>
    </source>
</evidence>
<feature type="compositionally biased region" description="Basic and acidic residues" evidence="1">
    <location>
        <begin position="84"/>
        <end position="93"/>
    </location>
</feature>
<dbReference type="EMBL" id="CP003130">
    <property type="protein sequence ID" value="AEU34563.1"/>
    <property type="molecule type" value="Genomic_DNA"/>
</dbReference>
<gene>
    <name evidence="2" type="ordered locus">AciX8_0205</name>
</gene>
<protein>
    <submittedName>
        <fullName evidence="2">Uncharacterized protein</fullName>
    </submittedName>
</protein>
<dbReference type="KEGG" id="gma:AciX8_0205"/>
<dbReference type="RefSeq" id="WP_014263447.1">
    <property type="nucleotide sequence ID" value="NC_016631.1"/>
</dbReference>
<dbReference type="AlphaFoldDB" id="G8NZT6"/>
<evidence type="ECO:0000256" key="1">
    <source>
        <dbReference type="SAM" id="MobiDB-lite"/>
    </source>
</evidence>
<dbReference type="STRING" id="682795.AciX8_0205"/>
<feature type="region of interest" description="Disordered" evidence="1">
    <location>
        <begin position="61"/>
        <end position="93"/>
    </location>
</feature>
<feature type="region of interest" description="Disordered" evidence="1">
    <location>
        <begin position="1"/>
        <end position="24"/>
    </location>
</feature>
<organism evidence="2 3">
    <name type="scientific">Granulicella mallensis (strain ATCC BAA-1857 / DSM 23137 / MP5ACTX8)</name>
    <dbReference type="NCBI Taxonomy" id="682795"/>
    <lineage>
        <taxon>Bacteria</taxon>
        <taxon>Pseudomonadati</taxon>
        <taxon>Acidobacteriota</taxon>
        <taxon>Terriglobia</taxon>
        <taxon>Terriglobales</taxon>
        <taxon>Acidobacteriaceae</taxon>
        <taxon>Granulicella</taxon>
    </lineage>
</organism>
<sequence length="93" mass="10633" precursor="true">MEQQSGTKRPWEERVAETGARLRDEFQEELRRVVRFIDDEVVPEVRRNGSTALRSAASRLQQLAEHMDDSKRSNPGSETSESGNSRESKGETR</sequence>